<dbReference type="Proteomes" id="UP000463051">
    <property type="component" value="Unassembled WGS sequence"/>
</dbReference>
<dbReference type="EMBL" id="WJXB01000001">
    <property type="protein sequence ID" value="MRN51576.1"/>
    <property type="molecule type" value="Genomic_DNA"/>
</dbReference>
<feature type="domain" description="Methyl-accepting transducer" evidence="8">
    <location>
        <begin position="305"/>
        <end position="555"/>
    </location>
</feature>
<dbReference type="SMART" id="SM00283">
    <property type="entry name" value="MA"/>
    <property type="match status" value="1"/>
</dbReference>
<feature type="domain" description="HAMP" evidence="9">
    <location>
        <begin position="233"/>
        <end position="286"/>
    </location>
</feature>
<accession>A0A7X2L0S3</accession>
<gene>
    <name evidence="10" type="ORF">GJB61_00950</name>
</gene>
<evidence type="ECO:0000259" key="8">
    <source>
        <dbReference type="PROSITE" id="PS50111"/>
    </source>
</evidence>
<feature type="transmembrane region" description="Helical" evidence="7">
    <location>
        <begin position="210"/>
        <end position="231"/>
    </location>
</feature>
<dbReference type="Pfam" id="PF00015">
    <property type="entry name" value="MCPsignal"/>
    <property type="match status" value="1"/>
</dbReference>
<dbReference type="PROSITE" id="PS50885">
    <property type="entry name" value="HAMP"/>
    <property type="match status" value="1"/>
</dbReference>
<keyword evidence="7" id="KW-0812">Transmembrane</keyword>
<dbReference type="Pfam" id="PF00672">
    <property type="entry name" value="HAMP"/>
    <property type="match status" value="1"/>
</dbReference>
<organism evidence="10 11">
    <name type="scientific">Paenibacillus monticola</name>
    <dbReference type="NCBI Taxonomy" id="2666075"/>
    <lineage>
        <taxon>Bacteria</taxon>
        <taxon>Bacillati</taxon>
        <taxon>Bacillota</taxon>
        <taxon>Bacilli</taxon>
        <taxon>Bacillales</taxon>
        <taxon>Paenibacillaceae</taxon>
        <taxon>Paenibacillus</taxon>
    </lineage>
</organism>
<keyword evidence="4 6" id="KW-0807">Transducer</keyword>
<dbReference type="Gene3D" id="6.10.340.10">
    <property type="match status" value="1"/>
</dbReference>
<evidence type="ECO:0000313" key="10">
    <source>
        <dbReference type="EMBL" id="MRN51576.1"/>
    </source>
</evidence>
<proteinExistence type="inferred from homology"/>
<dbReference type="CDD" id="cd06225">
    <property type="entry name" value="HAMP"/>
    <property type="match status" value="1"/>
</dbReference>
<sequence length="591" mass="64443">MNKSPGVKNSAGKRFGGKFTNVVQNSRQSISFKMAASYAVLALLFLLSGLTSIYQMNGMQKNTDDLVSQMIPALDRIHNLNYYTEHIMSISMQHIQSSDQAEKEKLDEERNQYIRKVADTMKSYSQTLGIEAQKQQFQSLSAKWTEFLNINNQAIKLSTSNDDELALEVSNKGISAFNSMQTDLVALVKKSQDEAAAKGEMSVRIFHTSLTLIIIIIALVLLVIGVINSFIRRNLISPLKRVTGHLQRIAGGDLTAEDTFIANQDEVGLLAKTVNEMNRALLEIVNRIRNVSQIIGDQSETLVGSISETKEGGIQIAATMEELATAAGSQAEAAVDASKAIEDLNMLIEAFANKGNELTLHSQQVLLKGDHGQVLMESSVAKMGQISQVVSKSMENVQELNRKNEGIFRLVGSIRSISEQTHLLAINAAIEAARAGESGRGFAVVATEVRKLSEDVQRTVSEITGITQGIQQDSQEVVRSLREGVKKTEEGSRQIVETGEALAEINQSVQGMAATIETMSNDLQQMTGSSESMNEFSQHISALSQQSAAAVEETAASIQEQVHSTSEVAAAIEYLKKLSGELKESVTRFQV</sequence>
<dbReference type="RefSeq" id="WP_154116247.1">
    <property type="nucleotide sequence ID" value="NZ_WJXB01000001.1"/>
</dbReference>
<evidence type="ECO:0000256" key="6">
    <source>
        <dbReference type="PROSITE-ProRule" id="PRU00284"/>
    </source>
</evidence>
<dbReference type="SMART" id="SM00304">
    <property type="entry name" value="HAMP"/>
    <property type="match status" value="1"/>
</dbReference>
<dbReference type="InterPro" id="IPR004089">
    <property type="entry name" value="MCPsignal_dom"/>
</dbReference>
<evidence type="ECO:0000256" key="7">
    <source>
        <dbReference type="SAM" id="Phobius"/>
    </source>
</evidence>
<evidence type="ECO:0000256" key="4">
    <source>
        <dbReference type="ARBA" id="ARBA00023224"/>
    </source>
</evidence>
<evidence type="ECO:0000256" key="1">
    <source>
        <dbReference type="ARBA" id="ARBA00004236"/>
    </source>
</evidence>
<comment type="caution">
    <text evidence="10">The sequence shown here is derived from an EMBL/GenBank/DDBJ whole genome shotgun (WGS) entry which is preliminary data.</text>
</comment>
<evidence type="ECO:0000256" key="5">
    <source>
        <dbReference type="ARBA" id="ARBA00029447"/>
    </source>
</evidence>
<keyword evidence="3 7" id="KW-0472">Membrane</keyword>
<dbReference type="InterPro" id="IPR003660">
    <property type="entry name" value="HAMP_dom"/>
</dbReference>
<evidence type="ECO:0000256" key="3">
    <source>
        <dbReference type="ARBA" id="ARBA00023136"/>
    </source>
</evidence>
<evidence type="ECO:0000259" key="9">
    <source>
        <dbReference type="PROSITE" id="PS50885"/>
    </source>
</evidence>
<dbReference type="Gene3D" id="1.10.287.950">
    <property type="entry name" value="Methyl-accepting chemotaxis protein"/>
    <property type="match status" value="1"/>
</dbReference>
<evidence type="ECO:0000313" key="11">
    <source>
        <dbReference type="Proteomes" id="UP000463051"/>
    </source>
</evidence>
<dbReference type="PROSITE" id="PS50111">
    <property type="entry name" value="CHEMOTAXIS_TRANSDUC_2"/>
    <property type="match status" value="1"/>
</dbReference>
<comment type="subcellular location">
    <subcellularLocation>
        <location evidence="1">Cell membrane</location>
    </subcellularLocation>
</comment>
<dbReference type="PANTHER" id="PTHR32089:SF112">
    <property type="entry name" value="LYSOZYME-LIKE PROTEIN-RELATED"/>
    <property type="match status" value="1"/>
</dbReference>
<dbReference type="SUPFAM" id="SSF58104">
    <property type="entry name" value="Methyl-accepting chemotaxis protein (MCP) signaling domain"/>
    <property type="match status" value="1"/>
</dbReference>
<protein>
    <submittedName>
        <fullName evidence="10">HAMP domain-containing protein</fullName>
    </submittedName>
</protein>
<name>A0A7X2L0S3_9BACL</name>
<comment type="similarity">
    <text evidence="5">Belongs to the methyl-accepting chemotaxis (MCP) protein family.</text>
</comment>
<keyword evidence="7" id="KW-1133">Transmembrane helix</keyword>
<dbReference type="GO" id="GO:0005886">
    <property type="term" value="C:plasma membrane"/>
    <property type="evidence" value="ECO:0007669"/>
    <property type="project" value="UniProtKB-SubCell"/>
</dbReference>
<evidence type="ECO:0000256" key="2">
    <source>
        <dbReference type="ARBA" id="ARBA00022475"/>
    </source>
</evidence>
<keyword evidence="2" id="KW-1003">Cell membrane</keyword>
<feature type="transmembrane region" description="Helical" evidence="7">
    <location>
        <begin position="35"/>
        <end position="54"/>
    </location>
</feature>
<dbReference type="AlphaFoldDB" id="A0A7X2L0S3"/>
<dbReference type="GO" id="GO:0007165">
    <property type="term" value="P:signal transduction"/>
    <property type="evidence" value="ECO:0007669"/>
    <property type="project" value="UniProtKB-KW"/>
</dbReference>
<dbReference type="Pfam" id="PF12729">
    <property type="entry name" value="4HB_MCP_1"/>
    <property type="match status" value="1"/>
</dbReference>
<dbReference type="PANTHER" id="PTHR32089">
    <property type="entry name" value="METHYL-ACCEPTING CHEMOTAXIS PROTEIN MCPB"/>
    <property type="match status" value="1"/>
</dbReference>
<keyword evidence="11" id="KW-1185">Reference proteome</keyword>
<reference evidence="10 11" key="1">
    <citation type="submission" date="2019-11" db="EMBL/GenBank/DDBJ databases">
        <title>Paenibacillus monticola sp. nov., a novel PGPR strain isolated from mountain sample in China.</title>
        <authorList>
            <person name="Zhao Q."/>
            <person name="Li H.-P."/>
            <person name="Zhang J.-L."/>
        </authorList>
    </citation>
    <scope>NUCLEOTIDE SEQUENCE [LARGE SCALE GENOMIC DNA]</scope>
    <source>
        <strain evidence="10 11">LC-T2</strain>
    </source>
</reference>
<dbReference type="InterPro" id="IPR024478">
    <property type="entry name" value="HlyB_4HB_MCP"/>
</dbReference>